<gene>
    <name evidence="1" type="ORF">ACH5RR_007029</name>
</gene>
<organism evidence="1 2">
    <name type="scientific">Cinchona calisaya</name>
    <dbReference type="NCBI Taxonomy" id="153742"/>
    <lineage>
        <taxon>Eukaryota</taxon>
        <taxon>Viridiplantae</taxon>
        <taxon>Streptophyta</taxon>
        <taxon>Embryophyta</taxon>
        <taxon>Tracheophyta</taxon>
        <taxon>Spermatophyta</taxon>
        <taxon>Magnoliopsida</taxon>
        <taxon>eudicotyledons</taxon>
        <taxon>Gunneridae</taxon>
        <taxon>Pentapetalae</taxon>
        <taxon>asterids</taxon>
        <taxon>lamiids</taxon>
        <taxon>Gentianales</taxon>
        <taxon>Rubiaceae</taxon>
        <taxon>Cinchonoideae</taxon>
        <taxon>Cinchoneae</taxon>
        <taxon>Cinchona</taxon>
    </lineage>
</organism>
<evidence type="ECO:0000313" key="2">
    <source>
        <dbReference type="Proteomes" id="UP001630127"/>
    </source>
</evidence>
<proteinExistence type="predicted"/>
<protein>
    <submittedName>
        <fullName evidence="1">Uncharacterized protein</fullName>
    </submittedName>
</protein>
<dbReference type="Proteomes" id="UP001630127">
    <property type="component" value="Unassembled WGS sequence"/>
</dbReference>
<name>A0ABD3AQZ6_9GENT</name>
<keyword evidence="2" id="KW-1185">Reference proteome</keyword>
<comment type="caution">
    <text evidence="1">The sequence shown here is derived from an EMBL/GenBank/DDBJ whole genome shotgun (WGS) entry which is preliminary data.</text>
</comment>
<sequence length="138" mass="16248">MSELVKAAAARYSSRREIRQSYFILRLFDTKDDEDENITLVQPKVFIPCPPRPDDLDHVYCAAFDKVIERDIMRYQRESVHSLCQKLEIIAWILNLQRNFYMSQWPANPDAPVYHFIPHSSDKEENTIDDEVGPSRMT</sequence>
<dbReference type="AlphaFoldDB" id="A0ABD3AQZ6"/>
<reference evidence="1 2" key="1">
    <citation type="submission" date="2024-11" db="EMBL/GenBank/DDBJ databases">
        <title>A near-complete genome assembly of Cinchona calisaya.</title>
        <authorList>
            <person name="Lian D.C."/>
            <person name="Zhao X.W."/>
            <person name="Wei L."/>
        </authorList>
    </citation>
    <scope>NUCLEOTIDE SEQUENCE [LARGE SCALE GENOMIC DNA]</scope>
    <source>
        <tissue evidence="1">Nenye</tissue>
    </source>
</reference>
<evidence type="ECO:0000313" key="1">
    <source>
        <dbReference type="EMBL" id="KAL3533508.1"/>
    </source>
</evidence>
<accession>A0ABD3AQZ6</accession>
<dbReference type="EMBL" id="JBJUIK010000003">
    <property type="protein sequence ID" value="KAL3533508.1"/>
    <property type="molecule type" value="Genomic_DNA"/>
</dbReference>